<dbReference type="Proteomes" id="UP000269396">
    <property type="component" value="Unassembled WGS sequence"/>
</dbReference>
<evidence type="ECO:0000256" key="1">
    <source>
        <dbReference type="SAM" id="MobiDB-lite"/>
    </source>
</evidence>
<proteinExistence type="predicted"/>
<sequence>MQKFNNQILQYSNDKVNPYNNNNPGRSTSYVNDLFPFDL</sequence>
<dbReference type="AlphaFoldDB" id="A0A183NIH8"/>
<dbReference type="EMBL" id="UZAL01002366">
    <property type="protein sequence ID" value="VDO82630.1"/>
    <property type="molecule type" value="Genomic_DNA"/>
</dbReference>
<evidence type="ECO:0000313" key="3">
    <source>
        <dbReference type="Proteomes" id="UP000269396"/>
    </source>
</evidence>
<feature type="compositionally biased region" description="Polar residues" evidence="1">
    <location>
        <begin position="1"/>
        <end position="15"/>
    </location>
</feature>
<name>A0A183NIH8_9TREM</name>
<keyword evidence="3" id="KW-1185">Reference proteome</keyword>
<organism evidence="2 3">
    <name type="scientific">Schistosoma mattheei</name>
    <dbReference type="NCBI Taxonomy" id="31246"/>
    <lineage>
        <taxon>Eukaryota</taxon>
        <taxon>Metazoa</taxon>
        <taxon>Spiralia</taxon>
        <taxon>Lophotrochozoa</taxon>
        <taxon>Platyhelminthes</taxon>
        <taxon>Trematoda</taxon>
        <taxon>Digenea</taxon>
        <taxon>Strigeidida</taxon>
        <taxon>Schistosomatoidea</taxon>
        <taxon>Schistosomatidae</taxon>
        <taxon>Schistosoma</taxon>
    </lineage>
</organism>
<feature type="region of interest" description="Disordered" evidence="1">
    <location>
        <begin position="1"/>
        <end position="27"/>
    </location>
</feature>
<accession>A0A183NIH8</accession>
<reference evidence="2 3" key="1">
    <citation type="submission" date="2018-11" db="EMBL/GenBank/DDBJ databases">
        <authorList>
            <consortium name="Pathogen Informatics"/>
        </authorList>
    </citation>
    <scope>NUCLEOTIDE SEQUENCE [LARGE SCALE GENOMIC DNA]</scope>
    <source>
        <strain>Denwood</strain>
        <strain evidence="3">Zambia</strain>
    </source>
</reference>
<protein>
    <submittedName>
        <fullName evidence="2">Uncharacterized protein</fullName>
    </submittedName>
</protein>
<evidence type="ECO:0000313" key="2">
    <source>
        <dbReference type="EMBL" id="VDO82630.1"/>
    </source>
</evidence>
<gene>
    <name evidence="2" type="ORF">SMTD_LOCUS1914</name>
</gene>